<organism evidence="2">
    <name type="scientific">Mycobacterium xenopi 4042</name>
    <dbReference type="NCBI Taxonomy" id="1299334"/>
    <lineage>
        <taxon>Bacteria</taxon>
        <taxon>Bacillati</taxon>
        <taxon>Actinomycetota</taxon>
        <taxon>Actinomycetes</taxon>
        <taxon>Mycobacteriales</taxon>
        <taxon>Mycobacteriaceae</taxon>
        <taxon>Mycobacterium</taxon>
    </lineage>
</organism>
<dbReference type="AlphaFoldDB" id="X8DN46"/>
<accession>X8DN46</accession>
<sequence>MKTQRGFFRNPTAVVLVLVTVVALVLAGLIGAELYTRHTADAKVTNAVQCEVQDSASVSFAVTPRCCGSTSPAITPTSPCRPRQSGPQRQGHEDQPRHPRRAAGQLRQLQGTIGRSTAPSPGHRKASRSPSRMPSRCWAAW</sequence>
<protein>
    <submittedName>
        <fullName evidence="2">Uncharacterized protein</fullName>
    </submittedName>
</protein>
<dbReference type="PATRIC" id="fig|1299334.3.peg.1564"/>
<proteinExistence type="predicted"/>
<feature type="region of interest" description="Disordered" evidence="1">
    <location>
        <begin position="68"/>
        <end position="141"/>
    </location>
</feature>
<evidence type="ECO:0000256" key="1">
    <source>
        <dbReference type="SAM" id="MobiDB-lite"/>
    </source>
</evidence>
<gene>
    <name evidence="2" type="ORF">I553_2073</name>
</gene>
<feature type="compositionally biased region" description="Polar residues" evidence="1">
    <location>
        <begin position="68"/>
        <end position="78"/>
    </location>
</feature>
<dbReference type="EMBL" id="JAOB01000013">
    <property type="protein sequence ID" value="EUA68885.1"/>
    <property type="molecule type" value="Genomic_DNA"/>
</dbReference>
<evidence type="ECO:0000313" key="2">
    <source>
        <dbReference type="EMBL" id="EUA68885.1"/>
    </source>
</evidence>
<name>X8DN46_MYCXE</name>
<reference evidence="2" key="1">
    <citation type="submission" date="2014-01" db="EMBL/GenBank/DDBJ databases">
        <authorList>
            <person name="Brown-Elliot B."/>
            <person name="Wallace R."/>
            <person name="Lenaerts A."/>
            <person name="Ordway D."/>
            <person name="DeGroote M.A."/>
            <person name="Parker T."/>
            <person name="Sizemore C."/>
            <person name="Tallon L.J."/>
            <person name="Sadzewicz L.K."/>
            <person name="Sengamalay N."/>
            <person name="Fraser C.M."/>
            <person name="Hine E."/>
            <person name="Shefchek K.A."/>
            <person name="Das S.P."/>
            <person name="Tettelin H."/>
        </authorList>
    </citation>
    <scope>NUCLEOTIDE SEQUENCE [LARGE SCALE GENOMIC DNA]</scope>
    <source>
        <strain evidence="2">4042</strain>
    </source>
</reference>
<feature type="compositionally biased region" description="Polar residues" evidence="1">
    <location>
        <begin position="107"/>
        <end position="119"/>
    </location>
</feature>
<comment type="caution">
    <text evidence="2">The sequence shown here is derived from an EMBL/GenBank/DDBJ whole genome shotgun (WGS) entry which is preliminary data.</text>
</comment>